<keyword evidence="5" id="KW-1185">Reference proteome</keyword>
<keyword evidence="2" id="KW-0812">Transmembrane</keyword>
<feature type="compositionally biased region" description="Polar residues" evidence="1">
    <location>
        <begin position="1"/>
        <end position="11"/>
    </location>
</feature>
<feature type="transmembrane region" description="Helical" evidence="2">
    <location>
        <begin position="236"/>
        <end position="259"/>
    </location>
</feature>
<dbReference type="OrthoDB" id="7359894at2"/>
<dbReference type="EMBL" id="SOHA01000028">
    <property type="protein sequence ID" value="TFD29661.1"/>
    <property type="molecule type" value="Genomic_DNA"/>
</dbReference>
<dbReference type="AlphaFoldDB" id="A0A4Y8JYL7"/>
<keyword evidence="2" id="KW-0472">Membrane</keyword>
<keyword evidence="2" id="KW-1133">Transmembrane helix</keyword>
<feature type="domain" description="Phage shock protein PspC N-terminal" evidence="3">
    <location>
        <begin position="38"/>
        <end position="89"/>
    </location>
</feature>
<name>A0A4Y8JYL7_9MICO</name>
<sequence length="446" mass="44978">MTDPPDSQTTTPRSGPAGPGPGRGNDFFAAMRTTGIVRGTDRWLAGVCGGVALRAGLNPTLVRVVTIVLGVLGGPVLFAYAVGWALLPDATGRIHAEQAVRGVFEPAMIGIVALAALSFASYTRNLWWQAPPAGLPDWLATTLAVGWSVAVTIGIIWLVVFLARRTATPAGAVLSAAASGAGRPVTGPAARAFDPTGSTVGTGGFVGSPGLAGTAGAAPTGPPPGRGSWRDRRPGAGFSAIVLGLALLCGAVAAALWSGGDWSDAALLVGLSVTLGVLALGVIVSGIRGKQSGAVGGFAFLTAVALVFLGLFPSGTAFFPIGAPVWTVSADAASTPPGYAVLAGRATLDLTALDAAGAAERTIDVWMGVGVTELILPSDRPVQVETTALIGGIDYVGDAAAAERGGIFFRDVHTFNDDDARTVTRIRVWTALGQVTVIAPARLESS</sequence>
<reference evidence="4 5" key="1">
    <citation type="submission" date="2019-03" db="EMBL/GenBank/DDBJ databases">
        <title>Genomics of glacier-inhabiting Cryobacterium strains.</title>
        <authorList>
            <person name="Liu Q."/>
            <person name="Xin Y.-H."/>
        </authorList>
    </citation>
    <scope>NUCLEOTIDE SEQUENCE [LARGE SCALE GENOMIC DNA]</scope>
    <source>
        <strain evidence="4 5">TMT1-51</strain>
    </source>
</reference>
<proteinExistence type="predicted"/>
<comment type="caution">
    <text evidence="4">The sequence shown here is derived from an EMBL/GenBank/DDBJ whole genome shotgun (WGS) entry which is preliminary data.</text>
</comment>
<dbReference type="Proteomes" id="UP000297472">
    <property type="component" value="Unassembled WGS sequence"/>
</dbReference>
<feature type="region of interest" description="Disordered" evidence="1">
    <location>
        <begin position="1"/>
        <end position="24"/>
    </location>
</feature>
<feature type="transmembrane region" description="Helical" evidence="2">
    <location>
        <begin position="265"/>
        <end position="287"/>
    </location>
</feature>
<evidence type="ECO:0000259" key="3">
    <source>
        <dbReference type="Pfam" id="PF04024"/>
    </source>
</evidence>
<feature type="transmembrane region" description="Helical" evidence="2">
    <location>
        <begin position="142"/>
        <end position="163"/>
    </location>
</feature>
<evidence type="ECO:0000256" key="2">
    <source>
        <dbReference type="SAM" id="Phobius"/>
    </source>
</evidence>
<feature type="transmembrane region" description="Helical" evidence="2">
    <location>
        <begin position="64"/>
        <end position="87"/>
    </location>
</feature>
<evidence type="ECO:0000313" key="5">
    <source>
        <dbReference type="Proteomes" id="UP000297472"/>
    </source>
</evidence>
<gene>
    <name evidence="4" type="ORF">E3T49_09605</name>
</gene>
<dbReference type="Pfam" id="PF04024">
    <property type="entry name" value="PspC"/>
    <property type="match status" value="1"/>
</dbReference>
<feature type="transmembrane region" description="Helical" evidence="2">
    <location>
        <begin position="294"/>
        <end position="312"/>
    </location>
</feature>
<feature type="transmembrane region" description="Helical" evidence="2">
    <location>
        <begin position="99"/>
        <end position="122"/>
    </location>
</feature>
<evidence type="ECO:0000313" key="4">
    <source>
        <dbReference type="EMBL" id="TFD29661.1"/>
    </source>
</evidence>
<dbReference type="InterPro" id="IPR007168">
    <property type="entry name" value="Phageshock_PspC_N"/>
</dbReference>
<protein>
    <submittedName>
        <fullName evidence="4">PspC domain-containing protein</fullName>
    </submittedName>
</protein>
<evidence type="ECO:0000256" key="1">
    <source>
        <dbReference type="SAM" id="MobiDB-lite"/>
    </source>
</evidence>
<dbReference type="RefSeq" id="WP_134424696.1">
    <property type="nucleotide sequence ID" value="NZ_SOHA01000028.1"/>
</dbReference>
<accession>A0A4Y8JYL7</accession>
<organism evidence="4 5">
    <name type="scientific">Cryobacterium cryoconiti</name>
    <dbReference type="NCBI Taxonomy" id="1259239"/>
    <lineage>
        <taxon>Bacteria</taxon>
        <taxon>Bacillati</taxon>
        <taxon>Actinomycetota</taxon>
        <taxon>Actinomycetes</taxon>
        <taxon>Micrococcales</taxon>
        <taxon>Microbacteriaceae</taxon>
        <taxon>Cryobacterium</taxon>
    </lineage>
</organism>